<protein>
    <recommendedName>
        <fullName evidence="3">Bacteriocin</fullName>
    </recommendedName>
</protein>
<organism evidence="1 2">
    <name type="scientific">Yersinia entomophaga</name>
    <dbReference type="NCBI Taxonomy" id="935293"/>
    <lineage>
        <taxon>Bacteria</taxon>
        <taxon>Pseudomonadati</taxon>
        <taxon>Pseudomonadota</taxon>
        <taxon>Gammaproteobacteria</taxon>
        <taxon>Enterobacterales</taxon>
        <taxon>Yersiniaceae</taxon>
        <taxon>Yersinia</taxon>
    </lineage>
</organism>
<proteinExistence type="predicted"/>
<dbReference type="Proteomes" id="UP000266744">
    <property type="component" value="Chromosome"/>
</dbReference>
<reference evidence="1 2" key="1">
    <citation type="journal article" date="2016" name="Toxins">
        <title>The Draft Genome Sequence of the Yersinia entomophaga Entomopathogenic Type Strain MH96T.</title>
        <authorList>
            <person name="Hurst M.R."/>
            <person name="Beattie A."/>
            <person name="Altermann E."/>
            <person name="Moraga R.M."/>
            <person name="Harper L.A."/>
            <person name="Calder J."/>
            <person name="Laugraud A."/>
        </authorList>
    </citation>
    <scope>NUCLEOTIDE SEQUENCE [LARGE SCALE GENOMIC DNA]</scope>
    <source>
        <strain evidence="1 2">MH96</strain>
    </source>
</reference>
<name>A0ABM6BPV0_YERET</name>
<sequence length="68" mass="6420">MKTIEATELNLISGALAGDVPTPAMDMTIAITTATAAGATTGALFGPIGVAVGSAIGAATGAIASMGW</sequence>
<accession>A0ABM6BPV0</accession>
<evidence type="ECO:0000313" key="2">
    <source>
        <dbReference type="Proteomes" id="UP000266744"/>
    </source>
</evidence>
<evidence type="ECO:0000313" key="1">
    <source>
        <dbReference type="EMBL" id="ANI31515.1"/>
    </source>
</evidence>
<gene>
    <name evidence="1" type="ORF">PL78_17030</name>
</gene>
<dbReference type="RefSeq" id="WP_064517380.1">
    <property type="nucleotide sequence ID" value="NZ_CBCSBH010000014.1"/>
</dbReference>
<keyword evidence="2" id="KW-1185">Reference proteome</keyword>
<evidence type="ECO:0008006" key="3">
    <source>
        <dbReference type="Google" id="ProtNLM"/>
    </source>
</evidence>
<dbReference type="EMBL" id="CP010029">
    <property type="protein sequence ID" value="ANI31515.1"/>
    <property type="molecule type" value="Genomic_DNA"/>
</dbReference>